<dbReference type="AlphaFoldDB" id="A0A151MQ76"/>
<name>A0A151MQ76_ALLMI</name>
<organism evidence="2 3">
    <name type="scientific">Alligator mississippiensis</name>
    <name type="common">American alligator</name>
    <dbReference type="NCBI Taxonomy" id="8496"/>
    <lineage>
        <taxon>Eukaryota</taxon>
        <taxon>Metazoa</taxon>
        <taxon>Chordata</taxon>
        <taxon>Craniata</taxon>
        <taxon>Vertebrata</taxon>
        <taxon>Euteleostomi</taxon>
        <taxon>Archelosauria</taxon>
        <taxon>Archosauria</taxon>
        <taxon>Crocodylia</taxon>
        <taxon>Alligatoridae</taxon>
        <taxon>Alligatorinae</taxon>
        <taxon>Alligator</taxon>
    </lineage>
</organism>
<evidence type="ECO:0000313" key="2">
    <source>
        <dbReference type="EMBL" id="KYO26569.1"/>
    </source>
</evidence>
<reference evidence="2 3" key="1">
    <citation type="journal article" date="2012" name="Genome Biol.">
        <title>Sequencing three crocodilian genomes to illuminate the evolution of archosaurs and amniotes.</title>
        <authorList>
            <person name="St John J.A."/>
            <person name="Braun E.L."/>
            <person name="Isberg S.R."/>
            <person name="Miles L.G."/>
            <person name="Chong A.Y."/>
            <person name="Gongora J."/>
            <person name="Dalzell P."/>
            <person name="Moran C."/>
            <person name="Bed'hom B."/>
            <person name="Abzhanov A."/>
            <person name="Burgess S.C."/>
            <person name="Cooksey A.M."/>
            <person name="Castoe T.A."/>
            <person name="Crawford N.G."/>
            <person name="Densmore L.D."/>
            <person name="Drew J.C."/>
            <person name="Edwards S.V."/>
            <person name="Faircloth B.C."/>
            <person name="Fujita M.K."/>
            <person name="Greenwold M.J."/>
            <person name="Hoffmann F.G."/>
            <person name="Howard J.M."/>
            <person name="Iguchi T."/>
            <person name="Janes D.E."/>
            <person name="Khan S.Y."/>
            <person name="Kohno S."/>
            <person name="de Koning A.J."/>
            <person name="Lance S.L."/>
            <person name="McCarthy F.M."/>
            <person name="McCormack J.E."/>
            <person name="Merchant M.E."/>
            <person name="Peterson D.G."/>
            <person name="Pollock D.D."/>
            <person name="Pourmand N."/>
            <person name="Raney B.J."/>
            <person name="Roessler K.A."/>
            <person name="Sanford J.R."/>
            <person name="Sawyer R.H."/>
            <person name="Schmidt C.J."/>
            <person name="Triplett E.W."/>
            <person name="Tuberville T.D."/>
            <person name="Venegas-Anaya M."/>
            <person name="Howard J.T."/>
            <person name="Jarvis E.D."/>
            <person name="Guillette L.J.Jr."/>
            <person name="Glenn T.C."/>
            <person name="Green R.E."/>
            <person name="Ray D.A."/>
        </authorList>
    </citation>
    <scope>NUCLEOTIDE SEQUENCE [LARGE SCALE GENOMIC DNA]</scope>
    <source>
        <strain evidence="2">KSC_2009_1</strain>
    </source>
</reference>
<gene>
    <name evidence="2" type="ORF">Y1Q_0002189</name>
</gene>
<protein>
    <submittedName>
        <fullName evidence="2">Uncharacterized protein</fullName>
    </submittedName>
</protein>
<comment type="caution">
    <text evidence="2">The sequence shown here is derived from an EMBL/GenBank/DDBJ whole genome shotgun (WGS) entry which is preliminary data.</text>
</comment>
<dbReference type="EMBL" id="AKHW03005470">
    <property type="protein sequence ID" value="KYO26569.1"/>
    <property type="molecule type" value="Genomic_DNA"/>
</dbReference>
<evidence type="ECO:0000313" key="3">
    <source>
        <dbReference type="Proteomes" id="UP000050525"/>
    </source>
</evidence>
<proteinExistence type="predicted"/>
<evidence type="ECO:0000256" key="1">
    <source>
        <dbReference type="SAM" id="MobiDB-lite"/>
    </source>
</evidence>
<feature type="compositionally biased region" description="Basic and acidic residues" evidence="1">
    <location>
        <begin position="23"/>
        <end position="33"/>
    </location>
</feature>
<sequence>MTSHQFGKGPSTKRVVLSAFGKEMKAEAKKSEPGESSGKGYAKKHALPSVRQFLNLWGSSSQSLLCNQKVVT</sequence>
<dbReference type="Proteomes" id="UP000050525">
    <property type="component" value="Unassembled WGS sequence"/>
</dbReference>
<keyword evidence="3" id="KW-1185">Reference proteome</keyword>
<feature type="region of interest" description="Disordered" evidence="1">
    <location>
        <begin position="23"/>
        <end position="42"/>
    </location>
</feature>
<accession>A0A151MQ76</accession>